<name>A0A815QL40_9BILA</name>
<sequence>MSSSEKDRICDGLNFQSTLDEFNQQRNKSTTLKRIATSEGQRFGENSEDEDINGQWQ</sequence>
<evidence type="ECO:0000313" key="2">
    <source>
        <dbReference type="EMBL" id="CAF1464739.1"/>
    </source>
</evidence>
<proteinExistence type="predicted"/>
<accession>A0A815QL40</accession>
<feature type="region of interest" description="Disordered" evidence="1">
    <location>
        <begin position="26"/>
        <end position="57"/>
    </location>
</feature>
<evidence type="ECO:0000256" key="1">
    <source>
        <dbReference type="SAM" id="MobiDB-lite"/>
    </source>
</evidence>
<dbReference type="Proteomes" id="UP000663864">
    <property type="component" value="Unassembled WGS sequence"/>
</dbReference>
<dbReference type="EMBL" id="CAJNOT010005408">
    <property type="protein sequence ID" value="CAF1464739.1"/>
    <property type="molecule type" value="Genomic_DNA"/>
</dbReference>
<feature type="non-terminal residue" evidence="2">
    <location>
        <position position="57"/>
    </location>
</feature>
<feature type="compositionally biased region" description="Acidic residues" evidence="1">
    <location>
        <begin position="46"/>
        <end position="57"/>
    </location>
</feature>
<gene>
    <name evidence="2" type="ORF">ZHD862_LOCUS35852</name>
</gene>
<protein>
    <submittedName>
        <fullName evidence="2">Uncharacterized protein</fullName>
    </submittedName>
</protein>
<reference evidence="2" key="1">
    <citation type="submission" date="2021-02" db="EMBL/GenBank/DDBJ databases">
        <authorList>
            <person name="Nowell W R."/>
        </authorList>
    </citation>
    <scope>NUCLEOTIDE SEQUENCE</scope>
</reference>
<dbReference type="AlphaFoldDB" id="A0A815QL40"/>
<evidence type="ECO:0000313" key="3">
    <source>
        <dbReference type="Proteomes" id="UP000663864"/>
    </source>
</evidence>
<organism evidence="2 3">
    <name type="scientific">Rotaria sordida</name>
    <dbReference type="NCBI Taxonomy" id="392033"/>
    <lineage>
        <taxon>Eukaryota</taxon>
        <taxon>Metazoa</taxon>
        <taxon>Spiralia</taxon>
        <taxon>Gnathifera</taxon>
        <taxon>Rotifera</taxon>
        <taxon>Eurotatoria</taxon>
        <taxon>Bdelloidea</taxon>
        <taxon>Philodinida</taxon>
        <taxon>Philodinidae</taxon>
        <taxon>Rotaria</taxon>
    </lineage>
</organism>
<comment type="caution">
    <text evidence="2">The sequence shown here is derived from an EMBL/GenBank/DDBJ whole genome shotgun (WGS) entry which is preliminary data.</text>
</comment>